<dbReference type="AlphaFoldDB" id="A0A370U391"/>
<evidence type="ECO:0000313" key="1">
    <source>
        <dbReference type="EMBL" id="RDL42251.1"/>
    </source>
</evidence>
<sequence length="396" mass="43590">MANNVGLKPIHGYDKKTYRKSMQQFATELQNAANRSLPPNIKPYNGVFVLAMHWSNDKTGVAPLEDELCQIFTSVYGYTVEKYLIDATIRQYDTRKQLRKRMERFSDDYDQPGNLLIVVYSGHAAYINPRGERVLAGEYSDIDINWSLSKPTIDWDEDATAYIRDTYADALLISDTCYASSTAVENTTGPEVIAASTWHTVAGGAPSTLPWHFATGGAPPTSFSKLLITELKRLNGNPASAASIYAEIHRNTKPSAEATACPLHVAKGGRDSIALSKLGASTFENPTIIGPLQPKDERVLIQVRLSDHNGVTTPDIGQWTGWLTSNLPSNISKTQISTEGVFDTNSALILLVSMPLEVWTMLPDGDDAYGFISFVSSGNRLLPRQTTLPLRNMENL</sequence>
<evidence type="ECO:0000313" key="2">
    <source>
        <dbReference type="Proteomes" id="UP000254866"/>
    </source>
</evidence>
<evidence type="ECO:0008006" key="3">
    <source>
        <dbReference type="Google" id="ProtNLM"/>
    </source>
</evidence>
<organism evidence="1 2">
    <name type="scientific">Venustampulla echinocandica</name>
    <dbReference type="NCBI Taxonomy" id="2656787"/>
    <lineage>
        <taxon>Eukaryota</taxon>
        <taxon>Fungi</taxon>
        <taxon>Dikarya</taxon>
        <taxon>Ascomycota</taxon>
        <taxon>Pezizomycotina</taxon>
        <taxon>Leotiomycetes</taxon>
        <taxon>Helotiales</taxon>
        <taxon>Pleuroascaceae</taxon>
        <taxon>Venustampulla</taxon>
    </lineage>
</organism>
<dbReference type="Proteomes" id="UP000254866">
    <property type="component" value="Unassembled WGS sequence"/>
</dbReference>
<accession>A0A370U391</accession>
<name>A0A370U391_9HELO</name>
<dbReference type="EMBL" id="NPIC01000001">
    <property type="protein sequence ID" value="RDL42251.1"/>
    <property type="molecule type" value="Genomic_DNA"/>
</dbReference>
<gene>
    <name evidence="1" type="ORF">BP5553_02230</name>
</gene>
<proteinExistence type="predicted"/>
<protein>
    <recommendedName>
        <fullName evidence="3">Caspase domain-containing protein</fullName>
    </recommendedName>
</protein>
<reference evidence="1 2" key="1">
    <citation type="journal article" date="2018" name="IMA Fungus">
        <title>IMA Genome-F 9: Draft genome sequence of Annulohypoxylon stygium, Aspergillus mulundensis, Berkeleyomyces basicola (syn. Thielaviopsis basicola), Ceratocystis smalleyi, two Cercospora beticola strains, Coleophoma cylindrospora, Fusarium fracticaudum, Phialophora cf. hyalina, and Morchella septimelata.</title>
        <authorList>
            <person name="Wingfield B.D."/>
            <person name="Bills G.F."/>
            <person name="Dong Y."/>
            <person name="Huang W."/>
            <person name="Nel W.J."/>
            <person name="Swalarsk-Parry B.S."/>
            <person name="Vaghefi N."/>
            <person name="Wilken P.M."/>
            <person name="An Z."/>
            <person name="de Beer Z.W."/>
            <person name="De Vos L."/>
            <person name="Chen L."/>
            <person name="Duong T.A."/>
            <person name="Gao Y."/>
            <person name="Hammerbacher A."/>
            <person name="Kikkert J.R."/>
            <person name="Li Y."/>
            <person name="Li H."/>
            <person name="Li K."/>
            <person name="Li Q."/>
            <person name="Liu X."/>
            <person name="Ma X."/>
            <person name="Naidoo K."/>
            <person name="Pethybridge S.J."/>
            <person name="Sun J."/>
            <person name="Steenkamp E.T."/>
            <person name="van der Nest M.A."/>
            <person name="van Wyk S."/>
            <person name="Wingfield M.J."/>
            <person name="Xiong C."/>
            <person name="Yue Q."/>
            <person name="Zhang X."/>
        </authorList>
    </citation>
    <scope>NUCLEOTIDE SEQUENCE [LARGE SCALE GENOMIC DNA]</scope>
    <source>
        <strain evidence="1 2">BP 5553</strain>
    </source>
</reference>
<comment type="caution">
    <text evidence="1">The sequence shown here is derived from an EMBL/GenBank/DDBJ whole genome shotgun (WGS) entry which is preliminary data.</text>
</comment>
<dbReference type="OrthoDB" id="3554553at2759"/>
<dbReference type="STRING" id="2656787.A0A370U391"/>
<keyword evidence="2" id="KW-1185">Reference proteome</keyword>
<dbReference type="RefSeq" id="XP_031874907.1">
    <property type="nucleotide sequence ID" value="XM_032010853.1"/>
</dbReference>
<dbReference type="GeneID" id="43595079"/>